<gene>
    <name evidence="2" type="ORF">SCF082_LOCUS39939</name>
</gene>
<feature type="region of interest" description="Disordered" evidence="1">
    <location>
        <begin position="185"/>
        <end position="246"/>
    </location>
</feature>
<evidence type="ECO:0000256" key="1">
    <source>
        <dbReference type="SAM" id="MobiDB-lite"/>
    </source>
</evidence>
<dbReference type="Proteomes" id="UP001642464">
    <property type="component" value="Unassembled WGS sequence"/>
</dbReference>
<comment type="caution">
    <text evidence="2">The sequence shown here is derived from an EMBL/GenBank/DDBJ whole genome shotgun (WGS) entry which is preliminary data.</text>
</comment>
<dbReference type="EMBL" id="CAXAMM010039133">
    <property type="protein sequence ID" value="CAK9084176.1"/>
    <property type="molecule type" value="Genomic_DNA"/>
</dbReference>
<name>A0ABP0QB05_9DINO</name>
<evidence type="ECO:0000313" key="3">
    <source>
        <dbReference type="Proteomes" id="UP001642464"/>
    </source>
</evidence>
<organism evidence="2 3">
    <name type="scientific">Durusdinium trenchii</name>
    <dbReference type="NCBI Taxonomy" id="1381693"/>
    <lineage>
        <taxon>Eukaryota</taxon>
        <taxon>Sar</taxon>
        <taxon>Alveolata</taxon>
        <taxon>Dinophyceae</taxon>
        <taxon>Suessiales</taxon>
        <taxon>Symbiodiniaceae</taxon>
        <taxon>Durusdinium</taxon>
    </lineage>
</organism>
<evidence type="ECO:0008006" key="4">
    <source>
        <dbReference type="Google" id="ProtNLM"/>
    </source>
</evidence>
<proteinExistence type="predicted"/>
<feature type="compositionally biased region" description="Low complexity" evidence="1">
    <location>
        <begin position="185"/>
        <end position="201"/>
    </location>
</feature>
<keyword evidence="3" id="KW-1185">Reference proteome</keyword>
<evidence type="ECO:0000313" key="2">
    <source>
        <dbReference type="EMBL" id="CAK9084176.1"/>
    </source>
</evidence>
<feature type="non-terminal residue" evidence="2">
    <location>
        <position position="246"/>
    </location>
</feature>
<protein>
    <recommendedName>
        <fullName evidence="4">PDZ domain-containing protein</fullName>
    </recommendedName>
</protein>
<feature type="non-terminal residue" evidence="2">
    <location>
        <position position="1"/>
    </location>
</feature>
<reference evidence="2 3" key="1">
    <citation type="submission" date="2024-02" db="EMBL/GenBank/DDBJ databases">
        <authorList>
            <person name="Chen Y."/>
            <person name="Shah S."/>
            <person name="Dougan E. K."/>
            <person name="Thang M."/>
            <person name="Chan C."/>
        </authorList>
    </citation>
    <scope>NUCLEOTIDE SEQUENCE [LARGE SCALE GENOMIC DNA]</scope>
</reference>
<accession>A0ABP0QB05</accession>
<sequence length="246" mass="27056">MAEAENDFQASESFQGARPGYAFKMGPKGLGYYLDAKQGTKSFWAEAIAQLPETWREAPFREALLRVHAEKGCGVGMAHSAFGLVVETVDEVPGQDLQPGEVIVSIEGRVLASLSAPQMQASFQKRRLDGAKLLVGNHTQVKELSQRDPNIIQMWDPLKKHNYFFHKKSGRSAWTLEELQSKEGGAAASAPEAAKSSQAAPIDLSHFLQHGFAKQREPPPKKRPKAKASSQKEEEDGKDESDLARD</sequence>